<evidence type="ECO:0000313" key="1">
    <source>
        <dbReference type="EnsemblMetazoa" id="GPAI037339-PA"/>
    </source>
</evidence>
<protein>
    <submittedName>
        <fullName evidence="1">Uncharacterized protein</fullName>
    </submittedName>
</protein>
<organism evidence="1 2">
    <name type="scientific">Glossina pallidipes</name>
    <name type="common">Tsetse fly</name>
    <dbReference type="NCBI Taxonomy" id="7398"/>
    <lineage>
        <taxon>Eukaryota</taxon>
        <taxon>Metazoa</taxon>
        <taxon>Ecdysozoa</taxon>
        <taxon>Arthropoda</taxon>
        <taxon>Hexapoda</taxon>
        <taxon>Insecta</taxon>
        <taxon>Pterygota</taxon>
        <taxon>Neoptera</taxon>
        <taxon>Endopterygota</taxon>
        <taxon>Diptera</taxon>
        <taxon>Brachycera</taxon>
        <taxon>Muscomorpha</taxon>
        <taxon>Hippoboscoidea</taxon>
        <taxon>Glossinidae</taxon>
        <taxon>Glossina</taxon>
    </lineage>
</organism>
<reference evidence="1" key="2">
    <citation type="submission" date="2020-05" db="UniProtKB">
        <authorList>
            <consortium name="EnsemblMetazoa"/>
        </authorList>
    </citation>
    <scope>IDENTIFICATION</scope>
    <source>
        <strain evidence="1">IAEA</strain>
    </source>
</reference>
<accession>A0A1B0A870</accession>
<reference evidence="2" key="1">
    <citation type="submission" date="2014-03" db="EMBL/GenBank/DDBJ databases">
        <authorList>
            <person name="Aksoy S."/>
            <person name="Warren W."/>
            <person name="Wilson R.K."/>
        </authorList>
    </citation>
    <scope>NUCLEOTIDE SEQUENCE [LARGE SCALE GENOMIC DNA]</scope>
    <source>
        <strain evidence="2">IAEA</strain>
    </source>
</reference>
<dbReference type="AlphaFoldDB" id="A0A1B0A870"/>
<sequence length="133" mass="15687">MELGHVAAIYIKYHDCLKAKNIAFPSVYKYKDWIRFVDEQLDDDDTVYEIYDADSFPGHNNANNNRDDYYSFYNDYDIDYMHDMDESARFLAQGGNYPDYSSNWHCKALRKCDLQLAGMTSDNSIIPQRYLKC</sequence>
<dbReference type="Proteomes" id="UP000092445">
    <property type="component" value="Unassembled WGS sequence"/>
</dbReference>
<evidence type="ECO:0000313" key="2">
    <source>
        <dbReference type="Proteomes" id="UP000092445"/>
    </source>
</evidence>
<dbReference type="EnsemblMetazoa" id="GPAI037339-RA">
    <property type="protein sequence ID" value="GPAI037339-PA"/>
    <property type="gene ID" value="GPAI037339"/>
</dbReference>
<keyword evidence="2" id="KW-1185">Reference proteome</keyword>
<name>A0A1B0A870_GLOPL</name>
<proteinExistence type="predicted"/>
<dbReference type="VEuPathDB" id="VectorBase:GPAI037339"/>